<dbReference type="PANTHER" id="PTHR30386">
    <property type="entry name" value="MEMBRANE FUSION SUBUNIT OF EMRAB-TOLC MULTIDRUG EFFLUX PUMP"/>
    <property type="match status" value="1"/>
</dbReference>
<name>A0AAU9D9G7_9BACT</name>
<evidence type="ECO:0000256" key="2">
    <source>
        <dbReference type="SAM" id="Phobius"/>
    </source>
</evidence>
<dbReference type="EMBL" id="AP025319">
    <property type="protein sequence ID" value="BDD12593.1"/>
    <property type="molecule type" value="Genomic_DNA"/>
</dbReference>
<keyword evidence="3" id="KW-0614">Plasmid</keyword>
<dbReference type="Gene3D" id="2.40.50.100">
    <property type="match status" value="1"/>
</dbReference>
<dbReference type="InterPro" id="IPR011053">
    <property type="entry name" value="Single_hybrid_motif"/>
</dbReference>
<dbReference type="KEGG" id="fax:FUAX_50250"/>
<keyword evidence="2" id="KW-1133">Transmembrane helix</keyword>
<dbReference type="InterPro" id="IPR050739">
    <property type="entry name" value="MFP"/>
</dbReference>
<evidence type="ECO:0000256" key="1">
    <source>
        <dbReference type="SAM" id="Coils"/>
    </source>
</evidence>
<keyword evidence="4" id="KW-1185">Reference proteome</keyword>
<feature type="coiled-coil region" evidence="1">
    <location>
        <begin position="217"/>
        <end position="247"/>
    </location>
</feature>
<feature type="transmembrane region" description="Helical" evidence="2">
    <location>
        <begin position="32"/>
        <end position="52"/>
    </location>
</feature>
<protein>
    <submittedName>
        <fullName evidence="3">Biotin attachment protein</fullName>
    </submittedName>
</protein>
<organism evidence="3 4">
    <name type="scientific">Fulvitalea axinellae</name>
    <dbReference type="NCBI Taxonomy" id="1182444"/>
    <lineage>
        <taxon>Bacteria</taxon>
        <taxon>Pseudomonadati</taxon>
        <taxon>Bacteroidota</taxon>
        <taxon>Cytophagia</taxon>
        <taxon>Cytophagales</taxon>
        <taxon>Persicobacteraceae</taxon>
        <taxon>Fulvitalea</taxon>
    </lineage>
</organism>
<keyword evidence="1" id="KW-0175">Coiled coil</keyword>
<feature type="coiled-coil region" evidence="1">
    <location>
        <begin position="115"/>
        <end position="142"/>
    </location>
</feature>
<dbReference type="RefSeq" id="WP_338395907.1">
    <property type="nucleotide sequence ID" value="NZ_AP025319.1"/>
</dbReference>
<geneLocation type="plasmid" evidence="3 4">
    <name>pFA5</name>
</geneLocation>
<accession>A0AAU9D9G7</accession>
<dbReference type="Proteomes" id="UP001348817">
    <property type="component" value="Plasmid pFA5"/>
</dbReference>
<proteinExistence type="predicted"/>
<dbReference type="AlphaFoldDB" id="A0AAU9D9G7"/>
<sequence length="452" mass="50923">MLNISPKSIESRVRTEDFASFRALAGKESKYGLVRFFTIFFLLMFGAMFLPWTQNIDSRGTLTALRASQRPQTVHSIIGGKIEKWYVQEGDTVQRGDTILFISETKEAYFDPMLVKRSQEQIDSKENAVKAYMEKINALDNQIAAMVAGNKLKLSQAGNKLEQARYKLATDSAKYENTLLNLKISDDQLKRYEGLYEEGLKSLTDLEKRRLTSRKALTALREAENKLNVSLNELKNAEVELDAIDAKFRDELAKAESNKFTAMSSLFEAEGALTKLRTQYTNYLVRSGLYYVTAPQPGIVNKAIRTGVGETIKAGSSIVSITPTHYDLAVEMYVKPMDMPLVRLGEKVRIRFDGWPAIVFSGWPGASYGTFGGRIVTIDNLISENGLYRVLVSPDPDDTPWPKALRIGAGTDNLLLLNTVSVWYELWRHANGFPADYYKSEPKKEEKKKGKE</sequence>
<keyword evidence="2" id="KW-0812">Transmembrane</keyword>
<evidence type="ECO:0000313" key="3">
    <source>
        <dbReference type="EMBL" id="BDD12593.1"/>
    </source>
</evidence>
<dbReference type="PANTHER" id="PTHR30386:SF18">
    <property type="entry name" value="INNER MEMBRANE PROTEIN YIAV-RELATED"/>
    <property type="match status" value="1"/>
</dbReference>
<keyword evidence="2" id="KW-0472">Membrane</keyword>
<reference evidence="3 4" key="1">
    <citation type="submission" date="2021-12" db="EMBL/GenBank/DDBJ databases">
        <title>Genome sequencing of bacteria with rrn-lacking chromosome and rrn-plasmid.</title>
        <authorList>
            <person name="Anda M."/>
            <person name="Iwasaki W."/>
        </authorList>
    </citation>
    <scope>NUCLEOTIDE SEQUENCE [LARGE SCALE GENOMIC DNA]</scope>
    <source>
        <strain evidence="3 4">DSM 100852</strain>
        <plasmid evidence="3 4">pFA5</plasmid>
    </source>
</reference>
<gene>
    <name evidence="3" type="ORF">FUAX_50250</name>
</gene>
<evidence type="ECO:0000313" key="4">
    <source>
        <dbReference type="Proteomes" id="UP001348817"/>
    </source>
</evidence>
<dbReference type="SUPFAM" id="SSF51230">
    <property type="entry name" value="Single hybrid motif"/>
    <property type="match status" value="1"/>
</dbReference>